<feature type="chain" id="PRO_5042932197" evidence="1">
    <location>
        <begin position="18"/>
        <end position="107"/>
    </location>
</feature>
<evidence type="ECO:0000313" key="2">
    <source>
        <dbReference type="EMBL" id="KAK5970339.1"/>
    </source>
</evidence>
<evidence type="ECO:0000256" key="1">
    <source>
        <dbReference type="SAM" id="SignalP"/>
    </source>
</evidence>
<keyword evidence="1" id="KW-0732">Signal</keyword>
<evidence type="ECO:0000313" key="3">
    <source>
        <dbReference type="Proteomes" id="UP001331761"/>
    </source>
</evidence>
<gene>
    <name evidence="2" type="ORF">GCK32_000772</name>
</gene>
<keyword evidence="3" id="KW-1185">Reference proteome</keyword>
<dbReference type="EMBL" id="WIXE01019113">
    <property type="protein sequence ID" value="KAK5970339.1"/>
    <property type="molecule type" value="Genomic_DNA"/>
</dbReference>
<reference evidence="2 3" key="1">
    <citation type="submission" date="2019-10" db="EMBL/GenBank/DDBJ databases">
        <title>Assembly and Annotation for the nematode Trichostrongylus colubriformis.</title>
        <authorList>
            <person name="Martin J."/>
        </authorList>
    </citation>
    <scope>NUCLEOTIDE SEQUENCE [LARGE SCALE GENOMIC DNA]</scope>
    <source>
        <strain evidence="2">G859</strain>
        <tissue evidence="2">Whole worm</tissue>
    </source>
</reference>
<comment type="caution">
    <text evidence="2">The sequence shown here is derived from an EMBL/GenBank/DDBJ whole genome shotgun (WGS) entry which is preliminary data.</text>
</comment>
<accession>A0AAN8IZC6</accession>
<dbReference type="AlphaFoldDB" id="A0AAN8IZC6"/>
<protein>
    <submittedName>
        <fullName evidence="2">Uncharacterized protein</fullName>
    </submittedName>
</protein>
<feature type="signal peptide" evidence="1">
    <location>
        <begin position="1"/>
        <end position="17"/>
    </location>
</feature>
<organism evidence="2 3">
    <name type="scientific">Trichostrongylus colubriformis</name>
    <name type="common">Black scour worm</name>
    <dbReference type="NCBI Taxonomy" id="6319"/>
    <lineage>
        <taxon>Eukaryota</taxon>
        <taxon>Metazoa</taxon>
        <taxon>Ecdysozoa</taxon>
        <taxon>Nematoda</taxon>
        <taxon>Chromadorea</taxon>
        <taxon>Rhabditida</taxon>
        <taxon>Rhabditina</taxon>
        <taxon>Rhabditomorpha</taxon>
        <taxon>Strongyloidea</taxon>
        <taxon>Trichostrongylidae</taxon>
        <taxon>Trichostrongylus</taxon>
    </lineage>
</organism>
<name>A0AAN8IZC6_TRICO</name>
<proteinExistence type="predicted"/>
<sequence>MWVSAVLLLAVVLPTLAKYGVVSKRSYAVSYGNGQLCNTGLFTSYSDQATCPCGPIILCVGCPTGCCCPTSTPVVYPPPPPISEGVTSNFLSLATTLSTAVLLFYIA</sequence>
<dbReference type="Proteomes" id="UP001331761">
    <property type="component" value="Unassembled WGS sequence"/>
</dbReference>